<reference evidence="1" key="1">
    <citation type="journal article" date="2021" name="PeerJ">
        <title>Extensive microbial diversity within the chicken gut microbiome revealed by metagenomics and culture.</title>
        <authorList>
            <person name="Gilroy R."/>
            <person name="Ravi A."/>
            <person name="Getino M."/>
            <person name="Pursley I."/>
            <person name="Horton D.L."/>
            <person name="Alikhan N.F."/>
            <person name="Baker D."/>
            <person name="Gharbi K."/>
            <person name="Hall N."/>
            <person name="Watson M."/>
            <person name="Adriaenssens E.M."/>
            <person name="Foster-Nyarko E."/>
            <person name="Jarju S."/>
            <person name="Secka A."/>
            <person name="Antonio M."/>
            <person name="Oren A."/>
            <person name="Chaudhuri R.R."/>
            <person name="La Ragione R."/>
            <person name="Hildebrand F."/>
            <person name="Pallen M.J."/>
        </authorList>
    </citation>
    <scope>NUCLEOTIDE SEQUENCE</scope>
    <source>
        <strain evidence="1">CHK33-7979</strain>
    </source>
</reference>
<dbReference type="AlphaFoldDB" id="A0A9D1Z440"/>
<name>A0A9D1Z440_9FIRM</name>
<evidence type="ECO:0000313" key="2">
    <source>
        <dbReference type="Proteomes" id="UP000886824"/>
    </source>
</evidence>
<sequence length="192" mass="21259">MDLDHFAGLLSAQLRRPAVPVEQQLSTLKRLNFHFSPDLEAHFQAHPESYEDPAYLTLLCRLAQDAPDQVLVTVPESPTPEIMYRELLKGLCALTGGSYSLSGGDLAPISGGNRILTFSLNGAACGYEAQDLGGWLDMGLLTHLNRLLSQREEKRRFLTVEDIRLPGQLVFFRSPQWAQFFAAATSLDAKEA</sequence>
<accession>A0A9D1Z440</accession>
<dbReference type="EMBL" id="DXCX01000035">
    <property type="protein sequence ID" value="HIY73028.1"/>
    <property type="molecule type" value="Genomic_DNA"/>
</dbReference>
<organism evidence="1 2">
    <name type="scientific">Candidatus Intestinimonas merdavium</name>
    <dbReference type="NCBI Taxonomy" id="2838622"/>
    <lineage>
        <taxon>Bacteria</taxon>
        <taxon>Bacillati</taxon>
        <taxon>Bacillota</taxon>
        <taxon>Clostridia</taxon>
        <taxon>Eubacteriales</taxon>
        <taxon>Intestinimonas</taxon>
    </lineage>
</organism>
<reference evidence="1" key="2">
    <citation type="submission" date="2021-04" db="EMBL/GenBank/DDBJ databases">
        <authorList>
            <person name="Gilroy R."/>
        </authorList>
    </citation>
    <scope>NUCLEOTIDE SEQUENCE</scope>
    <source>
        <strain evidence="1">CHK33-7979</strain>
    </source>
</reference>
<protein>
    <submittedName>
        <fullName evidence="1">Uncharacterized protein</fullName>
    </submittedName>
</protein>
<proteinExistence type="predicted"/>
<gene>
    <name evidence="1" type="ORF">H9826_03480</name>
</gene>
<comment type="caution">
    <text evidence="1">The sequence shown here is derived from an EMBL/GenBank/DDBJ whole genome shotgun (WGS) entry which is preliminary data.</text>
</comment>
<evidence type="ECO:0000313" key="1">
    <source>
        <dbReference type="EMBL" id="HIY73028.1"/>
    </source>
</evidence>
<dbReference type="Proteomes" id="UP000886824">
    <property type="component" value="Unassembled WGS sequence"/>
</dbReference>